<evidence type="ECO:0000313" key="8">
    <source>
        <dbReference type="Proteomes" id="UP000584642"/>
    </source>
</evidence>
<feature type="site" description="Important for catalytic activity" evidence="5">
    <location>
        <position position="108"/>
    </location>
</feature>
<comment type="pathway">
    <text evidence="5">Nucleotide-sugar biosynthesis; GDP-L-fucose biosynthesis via de novo pathway; GDP-L-fucose from GDP-alpha-D-mannose: step 2/2.</text>
</comment>
<comment type="caution">
    <text evidence="7">The sequence shown here is derived from an EMBL/GenBank/DDBJ whole genome shotgun (WGS) entry which is preliminary data.</text>
</comment>
<feature type="domain" description="NAD-dependent epimerase/dehydratase" evidence="6">
    <location>
        <begin position="7"/>
        <end position="236"/>
    </location>
</feature>
<dbReference type="Proteomes" id="UP000584642">
    <property type="component" value="Unassembled WGS sequence"/>
</dbReference>
<feature type="active site" description="Proton donor/acceptor" evidence="5">
    <location>
        <position position="135"/>
    </location>
</feature>
<dbReference type="Gene3D" id="3.90.25.10">
    <property type="entry name" value="UDP-galactose 4-epimerase, domain 1"/>
    <property type="match status" value="1"/>
</dbReference>
<organism evidence="7 8">
    <name type="scientific">Azospirillum oleiclasticum</name>
    <dbReference type="NCBI Taxonomy" id="2735135"/>
    <lineage>
        <taxon>Bacteria</taxon>
        <taxon>Pseudomonadati</taxon>
        <taxon>Pseudomonadota</taxon>
        <taxon>Alphaproteobacteria</taxon>
        <taxon>Rhodospirillales</taxon>
        <taxon>Azospirillaceae</taxon>
        <taxon>Azospirillum</taxon>
    </lineage>
</organism>
<dbReference type="Pfam" id="PF01370">
    <property type="entry name" value="Epimerase"/>
    <property type="match status" value="1"/>
</dbReference>
<keyword evidence="8" id="KW-1185">Reference proteome</keyword>
<gene>
    <name evidence="5" type="primary">fcl</name>
    <name evidence="7" type="ORF">HND93_35510</name>
</gene>
<reference evidence="7 8" key="1">
    <citation type="submission" date="2020-05" db="EMBL/GenBank/DDBJ databases">
        <title>Azospirillum oleiclasticum sp. nov, a nitrogen-fixing and heavy crude oil-emulsifying bacterium isolated from the crude oil of Yumen Oilfield.</title>
        <authorList>
            <person name="Wu D."/>
            <person name="Cai M."/>
            <person name="Zhang X."/>
        </authorList>
    </citation>
    <scope>NUCLEOTIDE SEQUENCE [LARGE SCALE GENOMIC DNA]</scope>
    <source>
        <strain evidence="7 8">ROY-1-1-2</strain>
    </source>
</reference>
<feature type="binding site" evidence="5">
    <location>
        <position position="178"/>
    </location>
    <ligand>
        <name>NADP(+)</name>
        <dbReference type="ChEBI" id="CHEBI:58349"/>
    </ligand>
</feature>
<dbReference type="Gene3D" id="3.40.50.720">
    <property type="entry name" value="NAD(P)-binding Rossmann-like Domain"/>
    <property type="match status" value="1"/>
</dbReference>
<keyword evidence="2 5" id="KW-0521">NADP</keyword>
<comment type="catalytic activity">
    <reaction evidence="5">
        <text>GDP-beta-L-fucose + NADP(+) = GDP-4-dehydro-alpha-D-rhamnose + NADPH + H(+)</text>
        <dbReference type="Rhea" id="RHEA:18885"/>
        <dbReference type="ChEBI" id="CHEBI:15378"/>
        <dbReference type="ChEBI" id="CHEBI:57273"/>
        <dbReference type="ChEBI" id="CHEBI:57783"/>
        <dbReference type="ChEBI" id="CHEBI:57964"/>
        <dbReference type="ChEBI" id="CHEBI:58349"/>
        <dbReference type="EC" id="1.1.1.271"/>
    </reaction>
</comment>
<dbReference type="EMBL" id="JABFDB010000051">
    <property type="protein sequence ID" value="NYZ25041.1"/>
    <property type="molecule type" value="Genomic_DNA"/>
</dbReference>
<feature type="binding site" evidence="5">
    <location>
        <position position="208"/>
    </location>
    <ligand>
        <name>substrate</name>
    </ligand>
</feature>
<protein>
    <recommendedName>
        <fullName evidence="5">GDP-L-fucose synthase</fullName>
        <ecNumber evidence="5">1.1.1.271</ecNumber>
    </recommendedName>
    <alternativeName>
        <fullName evidence="5">GDP-4-keto-6-deoxy-D-mannose-3,5-epimerase-4-reductase</fullName>
    </alternativeName>
</protein>
<proteinExistence type="inferred from homology"/>
<keyword evidence="5" id="KW-0511">Multifunctional enzyme</keyword>
<dbReference type="SUPFAM" id="SSF51735">
    <property type="entry name" value="NAD(P)-binding Rossmann-fold domains"/>
    <property type="match status" value="1"/>
</dbReference>
<dbReference type="HAMAP" id="MF_00956">
    <property type="entry name" value="GDP_fucose_synth"/>
    <property type="match status" value="1"/>
</dbReference>
<feature type="binding site" evidence="5">
    <location>
        <position position="139"/>
    </location>
    <ligand>
        <name>NADP(+)</name>
        <dbReference type="ChEBI" id="CHEBI:58349"/>
    </ligand>
</feature>
<sequence length="315" mass="34679">MRGKRVWVAGHRGMAGSAIVRRLEREDCEILTVGRDRVDLRRQEAVEGWMADARPDAVFLAAATVGGIHANDTRPAEFLYDNLVIETNIIHGAWKAEVGKLVFLGSSCIYPRMAPQPMAEDQLLTGPLEPTNQWYAVAKIAGIKLCQAYRRQYGCDFISAMPTNLFGAGDNFDLQQGHVAAALLAKIHRAKVTGADTVELWGTGTPLREFLFVDDLADALVFLAERYSGEEHVNVGTGVETSIRGLAELLAEVIGWRGEFRFDTSRPDGTPRKLMDVSRLTAMGWTAPTSLRDGFAQAYRWYVDHLDSGALRGAA</sequence>
<evidence type="ECO:0000256" key="4">
    <source>
        <dbReference type="ARBA" id="ARBA00023235"/>
    </source>
</evidence>
<dbReference type="CDD" id="cd05239">
    <property type="entry name" value="GDP_FS_SDR_e"/>
    <property type="match status" value="1"/>
</dbReference>
<evidence type="ECO:0000313" key="7">
    <source>
        <dbReference type="EMBL" id="NYZ25041.1"/>
    </source>
</evidence>
<keyword evidence="3 5" id="KW-0560">Oxidoreductase</keyword>
<dbReference type="PANTHER" id="PTHR43238">
    <property type="entry name" value="GDP-L-FUCOSE SYNTHASE"/>
    <property type="match status" value="1"/>
</dbReference>
<evidence type="ECO:0000256" key="3">
    <source>
        <dbReference type="ARBA" id="ARBA00023002"/>
    </source>
</evidence>
<keyword evidence="4 5" id="KW-0413">Isomerase</keyword>
<dbReference type="InterPro" id="IPR001509">
    <property type="entry name" value="Epimerase_deHydtase"/>
</dbReference>
<comment type="similarity">
    <text evidence="1 5">Belongs to the NAD(P)-dependent epimerase/dehydratase family. Fucose synthase subfamily.</text>
</comment>
<dbReference type="EC" id="1.1.1.271" evidence="5"/>
<feature type="binding site" evidence="5">
    <location>
        <begin position="104"/>
        <end position="107"/>
    </location>
    <ligand>
        <name>NADP(+)</name>
        <dbReference type="ChEBI" id="CHEBI:58349"/>
    </ligand>
</feature>
<feature type="binding site" evidence="5">
    <location>
        <position position="201"/>
    </location>
    <ligand>
        <name>substrate</name>
    </ligand>
</feature>
<dbReference type="InterPro" id="IPR028614">
    <property type="entry name" value="GDP_fucose/colitose_synth"/>
</dbReference>
<dbReference type="PANTHER" id="PTHR43238:SF1">
    <property type="entry name" value="GDP-L-FUCOSE SYNTHASE"/>
    <property type="match status" value="1"/>
</dbReference>
<evidence type="ECO:0000256" key="1">
    <source>
        <dbReference type="ARBA" id="ARBA00005959"/>
    </source>
</evidence>
<feature type="site" description="Important for catalytic activity" evidence="5">
    <location>
        <position position="106"/>
    </location>
</feature>
<dbReference type="InterPro" id="IPR036291">
    <property type="entry name" value="NAD(P)-bd_dom_sf"/>
</dbReference>
<comment type="function">
    <text evidence="5">Catalyzes the two-step NADP-dependent conversion of GDP-4-dehydro-6-deoxy-D-mannose to GDP-fucose, involving an epimerase and a reductase reaction.</text>
</comment>
<accession>A0ABX2TMP6</accession>
<evidence type="ECO:0000259" key="6">
    <source>
        <dbReference type="Pfam" id="PF01370"/>
    </source>
</evidence>
<feature type="binding site" evidence="5">
    <location>
        <begin position="162"/>
        <end position="165"/>
    </location>
    <ligand>
        <name>NADP(+)</name>
        <dbReference type="ChEBI" id="CHEBI:58349"/>
    </ligand>
</feature>
<evidence type="ECO:0000256" key="5">
    <source>
        <dbReference type="HAMAP-Rule" id="MF_00956"/>
    </source>
</evidence>
<feature type="binding site" evidence="5">
    <location>
        <position position="186"/>
    </location>
    <ligand>
        <name>substrate</name>
    </ligand>
</feature>
<evidence type="ECO:0000256" key="2">
    <source>
        <dbReference type="ARBA" id="ARBA00022857"/>
    </source>
</evidence>
<name>A0ABX2TMP6_9PROT</name>
<feature type="binding site" evidence="5">
    <location>
        <begin position="10"/>
        <end position="16"/>
    </location>
    <ligand>
        <name>NADP(+)</name>
        <dbReference type="ChEBI" id="CHEBI:58349"/>
    </ligand>
</feature>
<feature type="binding site" evidence="5">
    <location>
        <position position="268"/>
    </location>
    <ligand>
        <name>substrate</name>
    </ligand>
</feature>